<dbReference type="PANTHER" id="PTHR34873:SF3">
    <property type="entry name" value="ADDICTION MODULE TOXIN, HICA FAMILY"/>
    <property type="match status" value="1"/>
</dbReference>
<sequence length="61" mass="7007">MKVREIIELIERDGWYLVRTKGDHRQYKHPVKKGLVTIAGKLNHELAKGTLNSILKQAALK</sequence>
<dbReference type="GO" id="GO:0016787">
    <property type="term" value="F:hydrolase activity"/>
    <property type="evidence" value="ECO:0007669"/>
    <property type="project" value="UniProtKB-KW"/>
</dbReference>
<evidence type="ECO:0000313" key="7">
    <source>
        <dbReference type="EMBL" id="GAI34077.1"/>
    </source>
</evidence>
<evidence type="ECO:0000256" key="1">
    <source>
        <dbReference type="ARBA" id="ARBA00022649"/>
    </source>
</evidence>
<keyword evidence="1" id="KW-1277">Toxin-antitoxin system</keyword>
<evidence type="ECO:0000256" key="5">
    <source>
        <dbReference type="ARBA" id="ARBA00022884"/>
    </source>
</evidence>
<dbReference type="GO" id="GO:0003729">
    <property type="term" value="F:mRNA binding"/>
    <property type="evidence" value="ECO:0007669"/>
    <property type="project" value="InterPro"/>
</dbReference>
<evidence type="ECO:0000256" key="2">
    <source>
        <dbReference type="ARBA" id="ARBA00022722"/>
    </source>
</evidence>
<evidence type="ECO:0000256" key="4">
    <source>
        <dbReference type="ARBA" id="ARBA00022801"/>
    </source>
</evidence>
<protein>
    <recommendedName>
        <fullName evidence="8">Addiction module toxin, HicA family</fullName>
    </recommendedName>
</protein>
<keyword evidence="6" id="KW-0346">Stress response</keyword>
<gene>
    <name evidence="7" type="ORF">S06H3_51130</name>
</gene>
<name>X1MR09_9ZZZZ</name>
<reference evidence="7" key="1">
    <citation type="journal article" date="2014" name="Front. Microbiol.">
        <title>High frequency of phylogenetically diverse reductive dehalogenase-homologous genes in deep subseafloor sedimentary metagenomes.</title>
        <authorList>
            <person name="Kawai M."/>
            <person name="Futagami T."/>
            <person name="Toyoda A."/>
            <person name="Takaki Y."/>
            <person name="Nishi S."/>
            <person name="Hori S."/>
            <person name="Arai W."/>
            <person name="Tsubouchi T."/>
            <person name="Morono Y."/>
            <person name="Uchiyama I."/>
            <person name="Ito T."/>
            <person name="Fujiyama A."/>
            <person name="Inagaki F."/>
            <person name="Takami H."/>
        </authorList>
    </citation>
    <scope>NUCLEOTIDE SEQUENCE</scope>
    <source>
        <strain evidence="7">Expedition CK06-06</strain>
    </source>
</reference>
<evidence type="ECO:0000256" key="6">
    <source>
        <dbReference type="ARBA" id="ARBA00023016"/>
    </source>
</evidence>
<dbReference type="PANTHER" id="PTHR34873">
    <property type="entry name" value="SSR1766 PROTEIN"/>
    <property type="match status" value="1"/>
</dbReference>
<keyword evidence="4" id="KW-0378">Hydrolase</keyword>
<keyword evidence="2" id="KW-0540">Nuclease</keyword>
<comment type="caution">
    <text evidence="7">The sequence shown here is derived from an EMBL/GenBank/DDBJ whole genome shotgun (WGS) entry which is preliminary data.</text>
</comment>
<keyword evidence="5" id="KW-0694">RNA-binding</keyword>
<keyword evidence="3" id="KW-0255">Endonuclease</keyword>
<dbReference type="Pfam" id="PF07927">
    <property type="entry name" value="HicA_toxin"/>
    <property type="match status" value="1"/>
</dbReference>
<dbReference type="EMBL" id="BARV01032422">
    <property type="protein sequence ID" value="GAI34077.1"/>
    <property type="molecule type" value="Genomic_DNA"/>
</dbReference>
<organism evidence="7">
    <name type="scientific">marine sediment metagenome</name>
    <dbReference type="NCBI Taxonomy" id="412755"/>
    <lineage>
        <taxon>unclassified sequences</taxon>
        <taxon>metagenomes</taxon>
        <taxon>ecological metagenomes</taxon>
    </lineage>
</organism>
<dbReference type="InterPro" id="IPR038570">
    <property type="entry name" value="HicA_sf"/>
</dbReference>
<proteinExistence type="predicted"/>
<dbReference type="Gene3D" id="3.30.920.30">
    <property type="entry name" value="Hypothetical protein"/>
    <property type="match status" value="1"/>
</dbReference>
<dbReference type="GO" id="GO:0004519">
    <property type="term" value="F:endonuclease activity"/>
    <property type="evidence" value="ECO:0007669"/>
    <property type="project" value="UniProtKB-KW"/>
</dbReference>
<evidence type="ECO:0008006" key="8">
    <source>
        <dbReference type="Google" id="ProtNLM"/>
    </source>
</evidence>
<accession>X1MR09</accession>
<dbReference type="AlphaFoldDB" id="X1MR09"/>
<evidence type="ECO:0000256" key="3">
    <source>
        <dbReference type="ARBA" id="ARBA00022759"/>
    </source>
</evidence>
<dbReference type="InterPro" id="IPR012933">
    <property type="entry name" value="HicA_mRNA_interferase"/>
</dbReference>
<dbReference type="SUPFAM" id="SSF54786">
    <property type="entry name" value="YcfA/nrd intein domain"/>
    <property type="match status" value="1"/>
</dbReference>